<accession>A0AAW0CP90</accession>
<organism evidence="6 7">
    <name type="scientific">Paramarasmius palmivorus</name>
    <dbReference type="NCBI Taxonomy" id="297713"/>
    <lineage>
        <taxon>Eukaryota</taxon>
        <taxon>Fungi</taxon>
        <taxon>Dikarya</taxon>
        <taxon>Basidiomycota</taxon>
        <taxon>Agaricomycotina</taxon>
        <taxon>Agaricomycetes</taxon>
        <taxon>Agaricomycetidae</taxon>
        <taxon>Agaricales</taxon>
        <taxon>Marasmiineae</taxon>
        <taxon>Marasmiaceae</taxon>
        <taxon>Paramarasmius</taxon>
    </lineage>
</organism>
<evidence type="ECO:0000313" key="6">
    <source>
        <dbReference type="EMBL" id="KAK7040119.1"/>
    </source>
</evidence>
<dbReference type="Gene3D" id="1.10.220.160">
    <property type="match status" value="1"/>
</dbReference>
<dbReference type="PROSITE" id="PS50865">
    <property type="entry name" value="ZF_MYND_2"/>
    <property type="match status" value="1"/>
</dbReference>
<sequence>MFTLKHKIRILKVKAQGGSHYAVRELGKIALTDIKYFEDVMSTILNILPVQIPNLPTTRTTDLAQTALLALAGVLLHDDTALQKDRCWPHIWAWVSFLYDSYLHCLIEGPRRGLEGISDQQGGLLFTLLTALHPFSCDSSSAYVLTSPGCSSLIIRLFLLSAQILVQHDNSHRHGDKDPLELSQDIMVNIQQYHESSWLLRVREALDCHAPPHLASGLLRRVQQHILDEYQEAECHNLQLALSAMLKCSESCSKFNLALVGRGSISLACRVLKWVGKQLARGFSTHISCLARFVVACTGYLLQTFAQCGHEVVLLALREGLLKSILSCGPVVDSLEEKSHARCDGDKEHHYWVMDLLDVIAGYTAYYSVCTVLFKALRRAEMVQCSSASLLEDFMAFRKFTYERIADKVLWDKLGFSFCANRQCTLQTSSENESARAPVYRCTGCGLHYFCSKECQKAAWKDGHREVCKKLRENRFNKDGTRNPSPILSSRDQHFHRWLMNRSIIQERSNCVDHQYRYLSENPMDTLAEPVVSVLRYDVFPRVIETVTLEEAKELASKIDWDSLVMQGKTFDHPLVLTVTPFGKYPVYWAAFGDDDQKVNLEE</sequence>
<keyword evidence="1" id="KW-0479">Metal-binding</keyword>
<keyword evidence="2 4" id="KW-0863">Zinc-finger</keyword>
<evidence type="ECO:0000313" key="7">
    <source>
        <dbReference type="Proteomes" id="UP001383192"/>
    </source>
</evidence>
<dbReference type="Pfam" id="PF01753">
    <property type="entry name" value="zf-MYND"/>
    <property type="match status" value="1"/>
</dbReference>
<evidence type="ECO:0000256" key="2">
    <source>
        <dbReference type="ARBA" id="ARBA00022771"/>
    </source>
</evidence>
<dbReference type="GO" id="GO:0008270">
    <property type="term" value="F:zinc ion binding"/>
    <property type="evidence" value="ECO:0007669"/>
    <property type="project" value="UniProtKB-KW"/>
</dbReference>
<evidence type="ECO:0000256" key="1">
    <source>
        <dbReference type="ARBA" id="ARBA00022723"/>
    </source>
</evidence>
<protein>
    <recommendedName>
        <fullName evidence="5">MYND-type domain-containing protein</fullName>
    </recommendedName>
</protein>
<comment type="caution">
    <text evidence="6">The sequence shown here is derived from an EMBL/GenBank/DDBJ whole genome shotgun (WGS) entry which is preliminary data.</text>
</comment>
<dbReference type="EMBL" id="JAYKXP010000038">
    <property type="protein sequence ID" value="KAK7040119.1"/>
    <property type="molecule type" value="Genomic_DNA"/>
</dbReference>
<proteinExistence type="predicted"/>
<evidence type="ECO:0000256" key="4">
    <source>
        <dbReference type="PROSITE-ProRule" id="PRU00134"/>
    </source>
</evidence>
<gene>
    <name evidence="6" type="ORF">VNI00_009924</name>
</gene>
<name>A0AAW0CP90_9AGAR</name>
<evidence type="ECO:0000259" key="5">
    <source>
        <dbReference type="PROSITE" id="PS50865"/>
    </source>
</evidence>
<dbReference type="InterPro" id="IPR002893">
    <property type="entry name" value="Znf_MYND"/>
</dbReference>
<keyword evidence="7" id="KW-1185">Reference proteome</keyword>
<dbReference type="SUPFAM" id="SSF144232">
    <property type="entry name" value="HIT/MYND zinc finger-like"/>
    <property type="match status" value="1"/>
</dbReference>
<dbReference type="Proteomes" id="UP001383192">
    <property type="component" value="Unassembled WGS sequence"/>
</dbReference>
<reference evidence="6 7" key="1">
    <citation type="submission" date="2024-01" db="EMBL/GenBank/DDBJ databases">
        <title>A draft genome for a cacao thread blight-causing isolate of Paramarasmius palmivorus.</title>
        <authorList>
            <person name="Baruah I.K."/>
            <person name="Bukari Y."/>
            <person name="Amoako-Attah I."/>
            <person name="Meinhardt L.W."/>
            <person name="Bailey B.A."/>
            <person name="Cohen S.P."/>
        </authorList>
    </citation>
    <scope>NUCLEOTIDE SEQUENCE [LARGE SCALE GENOMIC DNA]</scope>
    <source>
        <strain evidence="6 7">GH-12</strain>
    </source>
</reference>
<evidence type="ECO:0000256" key="3">
    <source>
        <dbReference type="ARBA" id="ARBA00022833"/>
    </source>
</evidence>
<keyword evidence="3" id="KW-0862">Zinc</keyword>
<dbReference type="Gene3D" id="6.10.140.2220">
    <property type="match status" value="1"/>
</dbReference>
<dbReference type="AlphaFoldDB" id="A0AAW0CP90"/>
<feature type="domain" description="MYND-type" evidence="5">
    <location>
        <begin position="421"/>
        <end position="468"/>
    </location>
</feature>